<sequence>MTKARAPLSIDAALARIAGHMPKGYDDLAQVTGRAVRTVRNWGDPDTPEQIPLDCAIALDLAYIAAGGDCAPLFETYQLKLEMASMERFACNIALARHTADVIREGGEAHSALVRATLPGATRADRQEALRECSEAMDFLKRTLPLLEADRAPDQHHPP</sequence>
<evidence type="ECO:0000313" key="1">
    <source>
        <dbReference type="EMBL" id="PXW67880.1"/>
    </source>
</evidence>
<evidence type="ECO:0000313" key="2">
    <source>
        <dbReference type="Proteomes" id="UP000248014"/>
    </source>
</evidence>
<dbReference type="AlphaFoldDB" id="A0A2V3UNH0"/>
<dbReference type="EMBL" id="QJJM01000023">
    <property type="protein sequence ID" value="PXW67880.1"/>
    <property type="molecule type" value="Genomic_DNA"/>
</dbReference>
<keyword evidence="2" id="KW-1185">Reference proteome</keyword>
<gene>
    <name evidence="1" type="ORF">C7451_12316</name>
</gene>
<dbReference type="RefSeq" id="WP_110300359.1">
    <property type="nucleotide sequence ID" value="NZ_QJJM01000023.1"/>
</dbReference>
<organism evidence="1 2">
    <name type="scientific">Blastomonas natatoria</name>
    <dbReference type="NCBI Taxonomy" id="34015"/>
    <lineage>
        <taxon>Bacteria</taxon>
        <taxon>Pseudomonadati</taxon>
        <taxon>Pseudomonadota</taxon>
        <taxon>Alphaproteobacteria</taxon>
        <taxon>Sphingomonadales</taxon>
        <taxon>Sphingomonadaceae</taxon>
        <taxon>Blastomonas</taxon>
    </lineage>
</organism>
<dbReference type="OrthoDB" id="7562030at2"/>
<comment type="caution">
    <text evidence="1">The sequence shown here is derived from an EMBL/GenBank/DDBJ whole genome shotgun (WGS) entry which is preliminary data.</text>
</comment>
<dbReference type="Proteomes" id="UP000248014">
    <property type="component" value="Unassembled WGS sequence"/>
</dbReference>
<proteinExistence type="predicted"/>
<accession>A0A2V3UNH0</accession>
<protein>
    <submittedName>
        <fullName evidence="1">Uncharacterized protein</fullName>
    </submittedName>
</protein>
<name>A0A2V3UNH0_9SPHN</name>
<reference evidence="1 2" key="1">
    <citation type="submission" date="2018-05" db="EMBL/GenBank/DDBJ databases">
        <title>Genomic Encyclopedia of Type Strains, Phase IV (KMG-IV): sequencing the most valuable type-strain genomes for metagenomic binning, comparative biology and taxonomic classification.</title>
        <authorList>
            <person name="Goeker M."/>
        </authorList>
    </citation>
    <scope>NUCLEOTIDE SEQUENCE [LARGE SCALE GENOMIC DNA]</scope>
    <source>
        <strain evidence="1 2">DSM 3183</strain>
    </source>
</reference>